<dbReference type="Gene3D" id="1.25.40.10">
    <property type="entry name" value="Tetratricopeptide repeat domain"/>
    <property type="match status" value="5"/>
</dbReference>
<reference evidence="3 4" key="1">
    <citation type="submission" date="2019-05" db="EMBL/GenBank/DDBJ databases">
        <title>Colwellia ponticola sp. nov., isolated from seawater.</title>
        <authorList>
            <person name="Yoon J.-H."/>
        </authorList>
    </citation>
    <scope>NUCLEOTIDE SEQUENCE [LARGE SCALE GENOMIC DNA]</scope>
    <source>
        <strain evidence="3 4">OISW-25</strain>
    </source>
</reference>
<accession>A0A8H2JNN9</accession>
<dbReference type="SUPFAM" id="SSF48452">
    <property type="entry name" value="TPR-like"/>
    <property type="match status" value="5"/>
</dbReference>
<dbReference type="Pfam" id="PF13181">
    <property type="entry name" value="TPR_8"/>
    <property type="match status" value="2"/>
</dbReference>
<dbReference type="PROSITE" id="PS51257">
    <property type="entry name" value="PROKAR_LIPOPROTEIN"/>
    <property type="match status" value="1"/>
</dbReference>
<dbReference type="OrthoDB" id="7052525at2"/>
<dbReference type="InterPro" id="IPR019734">
    <property type="entry name" value="TPR_rpt"/>
</dbReference>
<dbReference type="EMBL" id="SZVP01000005">
    <property type="protein sequence ID" value="TMM45627.1"/>
    <property type="molecule type" value="Genomic_DNA"/>
</dbReference>
<dbReference type="Pfam" id="PF13432">
    <property type="entry name" value="TPR_16"/>
    <property type="match status" value="2"/>
</dbReference>
<feature type="repeat" description="TPR" evidence="1">
    <location>
        <begin position="65"/>
        <end position="98"/>
    </location>
</feature>
<proteinExistence type="predicted"/>
<dbReference type="NCBIfam" id="TIGR02917">
    <property type="entry name" value="PEP_TPR_lipo"/>
    <property type="match status" value="1"/>
</dbReference>
<protein>
    <submittedName>
        <fullName evidence="3">PEP-CTERM system TPR-repeat protein PrsT</fullName>
    </submittedName>
</protein>
<evidence type="ECO:0000256" key="1">
    <source>
        <dbReference type="PROSITE-ProRule" id="PRU00339"/>
    </source>
</evidence>
<dbReference type="InterPro" id="IPR011990">
    <property type="entry name" value="TPR-like_helical_dom_sf"/>
</dbReference>
<feature type="chain" id="PRO_5034865308" evidence="2">
    <location>
        <begin position="20"/>
        <end position="892"/>
    </location>
</feature>
<keyword evidence="2" id="KW-0732">Signal</keyword>
<evidence type="ECO:0000313" key="3">
    <source>
        <dbReference type="EMBL" id="TMM45627.1"/>
    </source>
</evidence>
<feature type="repeat" description="TPR" evidence="1">
    <location>
        <begin position="473"/>
        <end position="506"/>
    </location>
</feature>
<keyword evidence="4" id="KW-1185">Reference proteome</keyword>
<dbReference type="PANTHER" id="PTHR12558:SF13">
    <property type="entry name" value="CELL DIVISION CYCLE PROTEIN 27 HOMOLOG"/>
    <property type="match status" value="1"/>
</dbReference>
<dbReference type="Pfam" id="PF14559">
    <property type="entry name" value="TPR_19"/>
    <property type="match status" value="1"/>
</dbReference>
<feature type="repeat" description="TPR" evidence="1">
    <location>
        <begin position="709"/>
        <end position="742"/>
    </location>
</feature>
<keyword evidence="1" id="KW-0802">TPR repeat</keyword>
<evidence type="ECO:0000256" key="2">
    <source>
        <dbReference type="SAM" id="SignalP"/>
    </source>
</evidence>
<dbReference type="PROSITE" id="PS50005">
    <property type="entry name" value="TPR"/>
    <property type="match status" value="7"/>
</dbReference>
<name>A0A8H2JNN9_9GAMM</name>
<dbReference type="PANTHER" id="PTHR12558">
    <property type="entry name" value="CELL DIVISION CYCLE 16,23,27"/>
    <property type="match status" value="1"/>
</dbReference>
<dbReference type="SMART" id="SM00028">
    <property type="entry name" value="TPR"/>
    <property type="match status" value="11"/>
</dbReference>
<organism evidence="3 4">
    <name type="scientific">Colwellia ponticola</name>
    <dbReference type="NCBI Taxonomy" id="2304625"/>
    <lineage>
        <taxon>Bacteria</taxon>
        <taxon>Pseudomonadati</taxon>
        <taxon>Pseudomonadota</taxon>
        <taxon>Gammaproteobacteria</taxon>
        <taxon>Alteromonadales</taxon>
        <taxon>Colwelliaceae</taxon>
        <taxon>Colwellia</taxon>
    </lineage>
</organism>
<dbReference type="AlphaFoldDB" id="A0A8H2JNN9"/>
<dbReference type="Proteomes" id="UP000307702">
    <property type="component" value="Unassembled WGS sequence"/>
</dbReference>
<gene>
    <name evidence="3" type="primary">prsT</name>
    <name evidence="3" type="ORF">FCS21_07325</name>
</gene>
<feature type="signal peptide" evidence="2">
    <location>
        <begin position="1"/>
        <end position="19"/>
    </location>
</feature>
<evidence type="ECO:0000313" key="4">
    <source>
        <dbReference type="Proteomes" id="UP000307702"/>
    </source>
</evidence>
<sequence length="892" mass="100210">MKKGINVRTYIKTSVIVLALSLGACGETKTAQQLISSGNNFVQMSDFSSAVIEFKNAVSLEPENAQARFLLASAYIEQGNYLNAEKELARALELGIDFSRIAVLTARIKTHLNKADEVYQLVERSHDLADDENIQLLTYAGIMALKQQKIVQGQDYLTQAIAIDPKAVYSQIAQAYLHYSHEEFSQGLVVINNLFKDNADASEALLIQGHLYYALKEFDYASESFARYLNYHSQDHSVRFFEVNSLIKAEKFEQANVLNDSLLKAFKDSPLALQFKAQLLYQKKNYSLARDYANKALLNREDLLVAKIISGVSSYFLGEIEQAYTQLTAVVDRVPNNPLVTKILAVTKFELGYYADAVDDFESLQDFTAKDIQFLKSSSENLMGIGHVDSALLLIDKAEKILPNDAQIAARKGLMLLSQSDASGITYIERAVELDPSLTYAQVALAIAYLNSGETAKAQEIADRYKDNIDKADFGYVLQGFIYLNNKQSVEAKSSFEKSLSLNPKNIASLYNLGLLHQRAEQHSKALSYFDQVLRISSEHKGALKALVSLANKKELREETISLLTKNQQNNNLYSTIALAQALTMDKQVTQAITTLVGIEKSVQLTANYFLLLGDSYVALEKYAEANTVFIEGLALEPKNYFLNVKYISVLEFLGDYKGALQQTRKLHQYYDSNIDITTSLIYFEAKNKNYKEAKRLLEKIKGQKNNNKLLDVIAGEVYQEEKDYPQAIEHFSAAYEEEPTELNLLNLARVLKFDKQNKQAERLLESYLDKHTNNSKIRFLLAELYSPADRKKKVVQYQALSITMPNNAIVLNNLAWNQFKLKQTAQALINIEKAYQLQPDNLAIQESYGVILIANNKLDQGITILEQAIVSGSTDPIAQESLTKAKALHNK</sequence>
<feature type="repeat" description="TPR" evidence="1">
    <location>
        <begin position="607"/>
        <end position="640"/>
    </location>
</feature>
<feature type="repeat" description="TPR" evidence="1">
    <location>
        <begin position="202"/>
        <end position="235"/>
    </location>
</feature>
<feature type="repeat" description="TPR" evidence="1">
    <location>
        <begin position="31"/>
        <end position="64"/>
    </location>
</feature>
<feature type="repeat" description="TPR" evidence="1">
    <location>
        <begin position="507"/>
        <end position="540"/>
    </location>
</feature>
<dbReference type="InterPro" id="IPR014266">
    <property type="entry name" value="PEP-CTERM_TPR_PrsT"/>
</dbReference>
<comment type="caution">
    <text evidence="3">The sequence shown here is derived from an EMBL/GenBank/DDBJ whole genome shotgun (WGS) entry which is preliminary data.</text>
</comment>